<evidence type="ECO:0000313" key="1">
    <source>
        <dbReference type="EMBL" id="AZS32320.1"/>
    </source>
</evidence>
<reference evidence="1" key="1">
    <citation type="journal article" date="2018" name="Virology">
        <title>Diverse RNA viruses of arthropod origin in the blood of fruit bats suggest a link between bat and arthropod viromes.</title>
        <authorList>
            <person name="Bennett A.J."/>
            <person name="Bushmaker T."/>
            <person name="Cameron K."/>
            <person name="Ondzie A."/>
            <person name="Niama F.R."/>
            <person name="Parra H.J."/>
            <person name="Mombouli J.V."/>
            <person name="Olson S.H."/>
            <person name="Munster V.J."/>
            <person name="Goldberg T.L."/>
        </authorList>
    </citation>
    <scope>NUCLEOTIDE SEQUENCE</scope>
    <source>
        <strain evidence="1">FRPR1CF</strain>
    </source>
</reference>
<protein>
    <submittedName>
        <fullName evidence="1">Uncharacterized protein</fullName>
    </submittedName>
</protein>
<accession>A0A3S9W0K1</accession>
<proteinExistence type="predicted"/>
<sequence>MDSPKKRVFYQMVYNDMCRGRRISSVVTLSISWRKCQQANTKLQDLYKDATPHLIWLTDATSNLWRKVSKSTDILAKEITTILERKYTTSVRNTNTTLRETILPLIATSLEKCYNYVIDSTPVVINKTVNYTNYASELLKTRVIPEMVNLTKSAAHECRETWIPALVTHSSIITSSFISYANSTLRETLSSTATILSSSLTPFYQTTSPSYLETITWILYLSLQQLAYTLLRFVVVNLYSILTGTQPWRSTRIALSIFTGVLITTIRLVGPVII</sequence>
<name>A0A3S9W0K1_9TOMB</name>
<organism evidence="1">
    <name type="scientific">Crane fly tombus-like virus 3</name>
    <dbReference type="NCBI Taxonomy" id="2499250"/>
    <lineage>
        <taxon>Viruses</taxon>
        <taxon>Riboviria</taxon>
        <taxon>Orthornavirae</taxon>
        <taxon>Kitrinoviricota</taxon>
        <taxon>Tolucaviricetes</taxon>
        <taxon>Tolivirales</taxon>
        <taxon>Tombusviridae</taxon>
    </lineage>
</organism>
<dbReference type="EMBL" id="MH324430">
    <property type="protein sequence ID" value="AZS32320.1"/>
    <property type="molecule type" value="Genomic_RNA"/>
</dbReference>